<dbReference type="OrthoDB" id="1729737at2759"/>
<keyword evidence="5" id="KW-1185">Reference proteome</keyword>
<feature type="compositionally biased region" description="Acidic residues" evidence="1">
    <location>
        <begin position="664"/>
        <end position="690"/>
    </location>
</feature>
<dbReference type="STRING" id="745531.A0A0C3RYD4"/>
<evidence type="ECO:0000259" key="2">
    <source>
        <dbReference type="PROSITE" id="PS50234"/>
    </source>
</evidence>
<dbReference type="InterPro" id="IPR002035">
    <property type="entry name" value="VWF_A"/>
</dbReference>
<dbReference type="InterPro" id="IPR036465">
    <property type="entry name" value="vWFA_dom_sf"/>
</dbReference>
<feature type="compositionally biased region" description="Basic and acidic residues" evidence="1">
    <location>
        <begin position="586"/>
        <end position="600"/>
    </location>
</feature>
<dbReference type="SUPFAM" id="SSF53300">
    <property type="entry name" value="vWA-like"/>
    <property type="match status" value="1"/>
</dbReference>
<dbReference type="SMART" id="SM00609">
    <property type="entry name" value="VIT"/>
    <property type="match status" value="1"/>
</dbReference>
<dbReference type="HOGENOM" id="CLU_003826_0_0_1"/>
<evidence type="ECO:0000259" key="3">
    <source>
        <dbReference type="PROSITE" id="PS51468"/>
    </source>
</evidence>
<accession>A0A0C3RYD4</accession>
<dbReference type="PROSITE" id="PS51468">
    <property type="entry name" value="VIT"/>
    <property type="match status" value="1"/>
</dbReference>
<name>A0A0C3RYD4_PHLG1</name>
<feature type="compositionally biased region" description="Basic and acidic residues" evidence="1">
    <location>
        <begin position="691"/>
        <end position="704"/>
    </location>
</feature>
<feature type="compositionally biased region" description="Acidic residues" evidence="1">
    <location>
        <begin position="623"/>
        <end position="649"/>
    </location>
</feature>
<dbReference type="SMART" id="SM00327">
    <property type="entry name" value="VWA"/>
    <property type="match status" value="1"/>
</dbReference>
<feature type="domain" description="VWFA" evidence="2">
    <location>
        <begin position="266"/>
        <end position="454"/>
    </location>
</feature>
<evidence type="ECO:0000256" key="1">
    <source>
        <dbReference type="SAM" id="MobiDB-lite"/>
    </source>
</evidence>
<evidence type="ECO:0000313" key="4">
    <source>
        <dbReference type="EMBL" id="KIP07111.1"/>
    </source>
</evidence>
<organism evidence="4 5">
    <name type="scientific">Phlebiopsis gigantea (strain 11061_1 CR5-6)</name>
    <name type="common">White-rot fungus</name>
    <name type="synonym">Peniophora gigantea</name>
    <dbReference type="NCBI Taxonomy" id="745531"/>
    <lineage>
        <taxon>Eukaryota</taxon>
        <taxon>Fungi</taxon>
        <taxon>Dikarya</taxon>
        <taxon>Basidiomycota</taxon>
        <taxon>Agaricomycotina</taxon>
        <taxon>Agaricomycetes</taxon>
        <taxon>Polyporales</taxon>
        <taxon>Phanerochaetaceae</taxon>
        <taxon>Phlebiopsis</taxon>
    </lineage>
</organism>
<dbReference type="PROSITE" id="PS50234">
    <property type="entry name" value="VWFA"/>
    <property type="match status" value="1"/>
</dbReference>
<dbReference type="Pfam" id="PF13768">
    <property type="entry name" value="VWA_3"/>
    <property type="match status" value="1"/>
</dbReference>
<dbReference type="Gene3D" id="3.40.50.410">
    <property type="entry name" value="von Willebrand factor, type A domain"/>
    <property type="match status" value="1"/>
</dbReference>
<feature type="domain" description="VIT" evidence="3">
    <location>
        <begin position="8"/>
        <end position="138"/>
    </location>
</feature>
<dbReference type="PANTHER" id="PTHR45737">
    <property type="entry name" value="VON WILLEBRAND FACTOR A DOMAIN-CONTAINING PROTEIN 5A"/>
    <property type="match status" value="1"/>
</dbReference>
<evidence type="ECO:0000313" key="5">
    <source>
        <dbReference type="Proteomes" id="UP000053257"/>
    </source>
</evidence>
<protein>
    <recommendedName>
        <fullName evidence="6">VIT domain-containing protein</fullName>
    </recommendedName>
</protein>
<dbReference type="Pfam" id="PF08487">
    <property type="entry name" value="VIT"/>
    <property type="match status" value="1"/>
</dbReference>
<dbReference type="InterPro" id="IPR013694">
    <property type="entry name" value="VIT"/>
</dbReference>
<gene>
    <name evidence="4" type="ORF">PHLGIDRAFT_118361</name>
</gene>
<dbReference type="AlphaFoldDB" id="A0A0C3RYD4"/>
<feature type="region of interest" description="Disordered" evidence="1">
    <location>
        <begin position="586"/>
        <end position="704"/>
    </location>
</feature>
<evidence type="ECO:0008006" key="6">
    <source>
        <dbReference type="Google" id="ProtNLM"/>
    </source>
</evidence>
<reference evidence="4 5" key="1">
    <citation type="journal article" date="2014" name="PLoS Genet.">
        <title>Analysis of the Phlebiopsis gigantea genome, transcriptome and secretome provides insight into its pioneer colonization strategies of wood.</title>
        <authorList>
            <person name="Hori C."/>
            <person name="Ishida T."/>
            <person name="Igarashi K."/>
            <person name="Samejima M."/>
            <person name="Suzuki H."/>
            <person name="Master E."/>
            <person name="Ferreira P."/>
            <person name="Ruiz-Duenas F.J."/>
            <person name="Held B."/>
            <person name="Canessa P."/>
            <person name="Larrondo L.F."/>
            <person name="Schmoll M."/>
            <person name="Druzhinina I.S."/>
            <person name="Kubicek C.P."/>
            <person name="Gaskell J.A."/>
            <person name="Kersten P."/>
            <person name="St John F."/>
            <person name="Glasner J."/>
            <person name="Sabat G."/>
            <person name="Splinter BonDurant S."/>
            <person name="Syed K."/>
            <person name="Yadav J."/>
            <person name="Mgbeahuruike A.C."/>
            <person name="Kovalchuk A."/>
            <person name="Asiegbu F.O."/>
            <person name="Lackner G."/>
            <person name="Hoffmeister D."/>
            <person name="Rencoret J."/>
            <person name="Gutierrez A."/>
            <person name="Sun H."/>
            <person name="Lindquist E."/>
            <person name="Barry K."/>
            <person name="Riley R."/>
            <person name="Grigoriev I.V."/>
            <person name="Henrissat B."/>
            <person name="Kues U."/>
            <person name="Berka R.M."/>
            <person name="Martinez A.T."/>
            <person name="Covert S.F."/>
            <person name="Blanchette R.A."/>
            <person name="Cullen D."/>
        </authorList>
    </citation>
    <scope>NUCLEOTIDE SEQUENCE [LARGE SCALE GENOMIC DNA]</scope>
    <source>
        <strain evidence="4 5">11061_1 CR5-6</strain>
    </source>
</reference>
<dbReference type="PANTHER" id="PTHR45737:SF6">
    <property type="entry name" value="VON WILLEBRAND FACTOR A DOMAIN-CONTAINING PROTEIN 5A"/>
    <property type="match status" value="1"/>
</dbReference>
<dbReference type="Proteomes" id="UP000053257">
    <property type="component" value="Unassembled WGS sequence"/>
</dbReference>
<proteinExistence type="predicted"/>
<sequence length="815" mass="88888">MQLKSDKPCGIVHIDAGSDVYLPLERTEVHADVVDVSTRVTITQHFWHYSPSGLLQAKYVFPVPSRAAVCGFEMVAADGTVITAVVKENEEAKRAHQAAIRQGYLTGLVEHVTDDIFSISLGALPAHQMVTTKITYVLNLMDDDSSDQVRLQLPMYIGMRYGSPPSGMAGAQTVPPHRIRISVDVRMQGVVKKVASPTHPSVVTGPSGISHAARTANYTSSDFLTQDFVLVVTAEGLDAPRAPNGSLAIQLNIVPKFNLPPVPEQEYIFLVDRSGSMNGQRIKTAKRALVMLLRSLPTQGTWLNIVSFGSHSDSLWCESVPYDEQSMMQAGGTEMRNALQQVFSLRNINIPTSVFVFTDGESYNIDHTIQPVEQVVGAAKENAPVRVFSLGIGETTSSALCEGIARVGNGLCLMATTAETVIGKCSRLVRASRTYILKNVSVDWGVHNDLTEAYRTGTGSKELKGIHQAPADISVIYLGNRFVVFALVEDPSFMPPQEIVIRAQRDGQGEVLRFSVPVQIVEFPSEHQPLIQTLAARRAIMDVEDRSRSGFTSDSKALFIRLGTQYQLASRYTSFIAVDECTTAEVKRSSDDLVKEEDSANKPVINPCPAPSRARFLKVAPSDSDDSDDSDGSEDPDDPDDTDDSDDEVTTGRGQRFLRYMGTDSEDDSNEDDSDDHDSDKDDYDEDDSDKDDRTAEVDAPRETEDGFMALIRLQSFDGSFPPDDRLLSLLGGGPGVSLAEAQSPGVSDKVWATALAVACLQQLLKDQSEMLECLVEKATEFITQTPGIDMAALFSHAALLLSAVGDRPPHLFLF</sequence>
<dbReference type="EMBL" id="KN840503">
    <property type="protein sequence ID" value="KIP07111.1"/>
    <property type="molecule type" value="Genomic_DNA"/>
</dbReference>